<dbReference type="InterPro" id="IPR040883">
    <property type="entry name" value="FAS_meander"/>
</dbReference>
<organism evidence="4 5">
    <name type="scientific">Puccinia sorghi</name>
    <dbReference type="NCBI Taxonomy" id="27349"/>
    <lineage>
        <taxon>Eukaryota</taxon>
        <taxon>Fungi</taxon>
        <taxon>Dikarya</taxon>
        <taxon>Basidiomycota</taxon>
        <taxon>Pucciniomycotina</taxon>
        <taxon>Pucciniomycetes</taxon>
        <taxon>Pucciniales</taxon>
        <taxon>Pucciniaceae</taxon>
        <taxon>Puccinia</taxon>
    </lineage>
</organism>
<dbReference type="PRINTS" id="PR01483">
    <property type="entry name" value="FASYNTHASE"/>
</dbReference>
<dbReference type="InterPro" id="IPR014043">
    <property type="entry name" value="Acyl_transferase_dom"/>
</dbReference>
<dbReference type="GO" id="GO:0016787">
    <property type="term" value="F:hydrolase activity"/>
    <property type="evidence" value="ECO:0007669"/>
    <property type="project" value="UniProtKB-KW"/>
</dbReference>
<proteinExistence type="predicted"/>
<accession>A0A0L6UAF1</accession>
<evidence type="ECO:0000313" key="4">
    <source>
        <dbReference type="EMBL" id="KNZ45529.1"/>
    </source>
</evidence>
<dbReference type="Pfam" id="PF00698">
    <property type="entry name" value="Acyl_transf_1"/>
    <property type="match status" value="1"/>
</dbReference>
<keyword evidence="2" id="KW-0378">Hydrolase</keyword>
<feature type="domain" description="Malonyl-CoA:ACP transacylase (MAT)" evidence="3">
    <location>
        <begin position="764"/>
        <end position="1030"/>
    </location>
</feature>
<dbReference type="SMART" id="SM00827">
    <property type="entry name" value="PKS_AT"/>
    <property type="match status" value="1"/>
</dbReference>
<dbReference type="PANTHER" id="PTHR10982">
    <property type="entry name" value="MALONYL COA-ACYL CARRIER PROTEIN TRANSACYLASE"/>
    <property type="match status" value="1"/>
</dbReference>
<dbReference type="Pfam" id="PF17951">
    <property type="entry name" value="FAS_meander"/>
    <property type="match status" value="1"/>
</dbReference>
<keyword evidence="1" id="KW-0808">Transferase</keyword>
<dbReference type="Gene3D" id="3.10.129.10">
    <property type="entry name" value="Hotdog Thioesterase"/>
    <property type="match status" value="2"/>
</dbReference>
<dbReference type="GO" id="GO:0019171">
    <property type="term" value="F:(3R)-hydroxyacyl-[acyl-carrier-protein] dehydratase activity"/>
    <property type="evidence" value="ECO:0007669"/>
    <property type="project" value="InterPro"/>
</dbReference>
<dbReference type="EMBL" id="LAVV01013517">
    <property type="protein sequence ID" value="KNZ45529.1"/>
    <property type="molecule type" value="Genomic_DNA"/>
</dbReference>
<dbReference type="Proteomes" id="UP000037035">
    <property type="component" value="Unassembled WGS sequence"/>
</dbReference>
<dbReference type="AlphaFoldDB" id="A0A0L6UAF1"/>
<dbReference type="InterPro" id="IPR027417">
    <property type="entry name" value="P-loop_NTPase"/>
</dbReference>
<dbReference type="GO" id="GO:0004312">
    <property type="term" value="F:fatty acid synthase activity"/>
    <property type="evidence" value="ECO:0007669"/>
    <property type="project" value="InterPro"/>
</dbReference>
<evidence type="ECO:0000256" key="2">
    <source>
        <dbReference type="ARBA" id="ARBA00022801"/>
    </source>
</evidence>
<dbReference type="Gene3D" id="6.10.60.10">
    <property type="match status" value="1"/>
</dbReference>
<protein>
    <submittedName>
        <fullName evidence="4">Fatty acid synthase subunit beta</fullName>
    </submittedName>
</protein>
<dbReference type="InterPro" id="IPR050830">
    <property type="entry name" value="Fungal_FAS"/>
</dbReference>
<evidence type="ECO:0000259" key="3">
    <source>
        <dbReference type="SMART" id="SM00827"/>
    </source>
</evidence>
<dbReference type="Gene3D" id="3.40.50.300">
    <property type="entry name" value="P-loop containing nucleotide triphosphate hydrolases"/>
    <property type="match status" value="1"/>
</dbReference>
<dbReference type="CDD" id="cd03447">
    <property type="entry name" value="FAS_MaoC"/>
    <property type="match status" value="1"/>
</dbReference>
<gene>
    <name evidence="4" type="ORF">VP01_801g2</name>
</gene>
<dbReference type="GO" id="GO:0006633">
    <property type="term" value="P:fatty acid biosynthetic process"/>
    <property type="evidence" value="ECO:0007669"/>
    <property type="project" value="InterPro"/>
</dbReference>
<dbReference type="STRING" id="27349.A0A0L6UAF1"/>
<dbReference type="InterPro" id="IPR001227">
    <property type="entry name" value="Ac_transferase_dom_sf"/>
</dbReference>
<comment type="caution">
    <text evidence="4">The sequence shown here is derived from an EMBL/GenBank/DDBJ whole genome shotgun (WGS) entry which is preliminary data.</text>
</comment>
<name>A0A0L6UAF1_9BASI</name>
<sequence>MITTRVLHLNTMSHISNMGRIELLTCSWPSIFDQFQYHIHASQALSMPKNSAPENKQLFPPKVSIPKKYSKVIGHIVRYSSIAQETRLSLLTPLPPSPDQPTNCRVVDYLLPSGSPPYAPPKVTQLDLKYKYYPETPWAPIPEVVEDRIDRIKRYYWNVWDLGTKEEFKNLPTANHAIFHGQNIEIVAEGIITFSTIVSNDSDAYCSFDSKSEVPMDFGIKSGWKAIMKSLFPKSIPGNLYDANNVALKVKLKAEIKNAPFTESTDYDESFYQNLKSDSTSTKKTRDLTIFKFPYLPLRWTYPIAHALIGLLLQPPRYSVHRLNLLMNGRMSAESLEAEREQNEDKLWLFGSTFDEPAPPSPQDQADKFALPQYLVVSRGSHSICASVEIKWSIWIVIPTPARKIRNTCSKLNPQQLQIFTMEDEACCNETQAYNYVVTLALFHLNSQNCHPCTEKYKKEGDQNHLGLVKSLLTIFKYWSSNNSYSAGDQGLDLYSTLKDFRNLVSRTCFSGIGRAKWGSRSSGLPTWGVVLRMLENRTDLQDITHLILNELKTILKRRPNLSVILMLATVDAEKISNYIINGCLILKIPARPLHPKAILFWITSNDLANQSANISFSPPVDTSSKMKTTISEIKTPPNNQPYSQASADWNPIHCNPSFASLASLPGTITHGMWSSTATRSFVERVAAEGYGARVKSYDVAFTGMLLPNTTLKIKLKHIGQTSKGYKLISVATYALPDESSSSAKPSRVLVGTAEVAQASTGYVFTGQGSQEPRMGMSLYNKLDVAWAVWDEANRHLGKVYGFSIPKIDRNNPKEKVVHFGGIKGHGIRQRYMEMTYQTTDKDGNVKIFPLFGDIDLRTSRYTFSFPTGLLYATQFTQIALVVTEKAAFEDLREKGLVQEGAPFAGHSLGEFSALTSIAGVLPIASLVDVVFFRGITMQWAVEQDTTSLLIVSPHSLKTAPSSPLPCPEVLRMKIVSKTLGSRSKRSLSWAVAVYQLDWPIKSTSCQELFASAMAEIGERCATSTSATSIEASLTAANQIGYPVISENYVTRHLLSAPSL</sequence>
<dbReference type="Gene3D" id="3.40.366.10">
    <property type="entry name" value="Malonyl-Coenzyme A Acyl Carrier Protein, domain 2"/>
    <property type="match status" value="1"/>
</dbReference>
<evidence type="ECO:0000313" key="5">
    <source>
        <dbReference type="Proteomes" id="UP000037035"/>
    </source>
</evidence>
<dbReference type="InterPro" id="IPR003965">
    <property type="entry name" value="Fatty_acid_synthase"/>
</dbReference>
<dbReference type="SUPFAM" id="SSF52151">
    <property type="entry name" value="FabD/lysophospholipase-like"/>
    <property type="match status" value="1"/>
</dbReference>
<reference evidence="4 5" key="1">
    <citation type="submission" date="2015-08" db="EMBL/GenBank/DDBJ databases">
        <title>Next Generation Sequencing and Analysis of the Genome of Puccinia sorghi L Schw, the Causal Agent of Maize Common Rust.</title>
        <authorList>
            <person name="Rochi L."/>
            <person name="Burguener G."/>
            <person name="Darino M."/>
            <person name="Turjanski A."/>
            <person name="Kreff E."/>
            <person name="Dieguez M.J."/>
            <person name="Sacco F."/>
        </authorList>
    </citation>
    <scope>NUCLEOTIDE SEQUENCE [LARGE SCALE GENOMIC DNA]</scope>
    <source>
        <strain evidence="4 5">RO10H11247</strain>
    </source>
</reference>
<dbReference type="InterPro" id="IPR002539">
    <property type="entry name" value="MaoC-like_dom"/>
</dbReference>
<dbReference type="SUPFAM" id="SSF54637">
    <property type="entry name" value="Thioesterase/thiol ester dehydrase-isomerase"/>
    <property type="match status" value="1"/>
</dbReference>
<dbReference type="PANTHER" id="PTHR10982:SF21">
    <property type="entry name" value="FATTY ACID SYNTHASE SUBUNIT BETA"/>
    <property type="match status" value="1"/>
</dbReference>
<dbReference type="GO" id="GO:0005835">
    <property type="term" value="C:fatty acid synthase complex"/>
    <property type="evidence" value="ECO:0007669"/>
    <property type="project" value="InterPro"/>
</dbReference>
<keyword evidence="5" id="KW-1185">Reference proteome</keyword>
<evidence type="ECO:0000256" key="1">
    <source>
        <dbReference type="ARBA" id="ARBA00022679"/>
    </source>
</evidence>
<dbReference type="OrthoDB" id="4251012at2759"/>
<dbReference type="Pfam" id="PF01575">
    <property type="entry name" value="MaoC_dehydratas"/>
    <property type="match status" value="1"/>
</dbReference>
<dbReference type="InterPro" id="IPR016035">
    <property type="entry name" value="Acyl_Trfase/lysoPLipase"/>
</dbReference>
<dbReference type="InterPro" id="IPR029069">
    <property type="entry name" value="HotDog_dom_sf"/>
</dbReference>
<dbReference type="VEuPathDB" id="FungiDB:VP01_801g2"/>